<organism evidence="1 2">
    <name type="scientific">Thelephora ganbajun</name>
    <name type="common">Ganba fungus</name>
    <dbReference type="NCBI Taxonomy" id="370292"/>
    <lineage>
        <taxon>Eukaryota</taxon>
        <taxon>Fungi</taxon>
        <taxon>Dikarya</taxon>
        <taxon>Basidiomycota</taxon>
        <taxon>Agaricomycotina</taxon>
        <taxon>Agaricomycetes</taxon>
        <taxon>Thelephorales</taxon>
        <taxon>Thelephoraceae</taxon>
        <taxon>Thelephora</taxon>
    </lineage>
</organism>
<dbReference type="Proteomes" id="UP000886501">
    <property type="component" value="Unassembled WGS sequence"/>
</dbReference>
<proteinExistence type="predicted"/>
<reference evidence="1" key="1">
    <citation type="submission" date="2019-10" db="EMBL/GenBank/DDBJ databases">
        <authorList>
            <consortium name="DOE Joint Genome Institute"/>
            <person name="Kuo A."/>
            <person name="Miyauchi S."/>
            <person name="Kiss E."/>
            <person name="Drula E."/>
            <person name="Kohler A."/>
            <person name="Sanchez-Garcia M."/>
            <person name="Andreopoulos B."/>
            <person name="Barry K.W."/>
            <person name="Bonito G."/>
            <person name="Buee M."/>
            <person name="Carver A."/>
            <person name="Chen C."/>
            <person name="Cichocki N."/>
            <person name="Clum A."/>
            <person name="Culley D."/>
            <person name="Crous P.W."/>
            <person name="Fauchery L."/>
            <person name="Girlanda M."/>
            <person name="Hayes R."/>
            <person name="Keri Z."/>
            <person name="Labutti K."/>
            <person name="Lipzen A."/>
            <person name="Lombard V."/>
            <person name="Magnuson J."/>
            <person name="Maillard F."/>
            <person name="Morin E."/>
            <person name="Murat C."/>
            <person name="Nolan M."/>
            <person name="Ohm R."/>
            <person name="Pangilinan J."/>
            <person name="Pereira M."/>
            <person name="Perotto S."/>
            <person name="Peter M."/>
            <person name="Riley R."/>
            <person name="Sitrit Y."/>
            <person name="Stielow B."/>
            <person name="Szollosi G."/>
            <person name="Zifcakova L."/>
            <person name="Stursova M."/>
            <person name="Spatafora J.W."/>
            <person name="Tedersoo L."/>
            <person name="Vaario L.-M."/>
            <person name="Yamada A."/>
            <person name="Yan M."/>
            <person name="Wang P."/>
            <person name="Xu J."/>
            <person name="Bruns T."/>
            <person name="Baldrian P."/>
            <person name="Vilgalys R."/>
            <person name="Henrissat B."/>
            <person name="Grigoriev I.V."/>
            <person name="Hibbett D."/>
            <person name="Nagy L.G."/>
            <person name="Martin F.M."/>
        </authorList>
    </citation>
    <scope>NUCLEOTIDE SEQUENCE</scope>
    <source>
        <strain evidence="1">P2</strain>
    </source>
</reference>
<dbReference type="EMBL" id="MU118019">
    <property type="protein sequence ID" value="KAF9648129.1"/>
    <property type="molecule type" value="Genomic_DNA"/>
</dbReference>
<evidence type="ECO:0000313" key="2">
    <source>
        <dbReference type="Proteomes" id="UP000886501"/>
    </source>
</evidence>
<keyword evidence="2" id="KW-1185">Reference proteome</keyword>
<accession>A0ACB6ZEX7</accession>
<evidence type="ECO:0000313" key="1">
    <source>
        <dbReference type="EMBL" id="KAF9648129.1"/>
    </source>
</evidence>
<protein>
    <submittedName>
        <fullName evidence="1">Uncharacterized protein</fullName>
    </submittedName>
</protein>
<name>A0ACB6ZEX7_THEGA</name>
<gene>
    <name evidence="1" type="ORF">BDM02DRAFT_2359721</name>
</gene>
<sequence length="273" mass="29894">MSQARTETFKPPLQGNACLSPGTPPSSACIRPFPGSFPPELSDAVIDHLHGDTNSLRACALTSSSWLSTSRYHLFNDVVLENEVSVLRWAQAFPTPSDIPSYVGNLHVNCVSLLDDISNVVLDLSTFTRLKGLFIGGSEVTPARYRRLNENCFQRIVLLPSTILRNFPRLDNLHLKCFAALASGDAEVSKTETSPSFRGTLTLVSHLNYRPLITNLLAFPDALKYHRREITTAQSHIVVVHLETLEVQGFGRGAMGCGGRSARGTFSGRQGEL</sequence>
<reference evidence="1" key="2">
    <citation type="journal article" date="2020" name="Nat. Commun.">
        <title>Large-scale genome sequencing of mycorrhizal fungi provides insights into the early evolution of symbiotic traits.</title>
        <authorList>
            <person name="Miyauchi S."/>
            <person name="Kiss E."/>
            <person name="Kuo A."/>
            <person name="Drula E."/>
            <person name="Kohler A."/>
            <person name="Sanchez-Garcia M."/>
            <person name="Morin E."/>
            <person name="Andreopoulos B."/>
            <person name="Barry K.W."/>
            <person name="Bonito G."/>
            <person name="Buee M."/>
            <person name="Carver A."/>
            <person name="Chen C."/>
            <person name="Cichocki N."/>
            <person name="Clum A."/>
            <person name="Culley D."/>
            <person name="Crous P.W."/>
            <person name="Fauchery L."/>
            <person name="Girlanda M."/>
            <person name="Hayes R.D."/>
            <person name="Keri Z."/>
            <person name="LaButti K."/>
            <person name="Lipzen A."/>
            <person name="Lombard V."/>
            <person name="Magnuson J."/>
            <person name="Maillard F."/>
            <person name="Murat C."/>
            <person name="Nolan M."/>
            <person name="Ohm R.A."/>
            <person name="Pangilinan J."/>
            <person name="Pereira M.F."/>
            <person name="Perotto S."/>
            <person name="Peter M."/>
            <person name="Pfister S."/>
            <person name="Riley R."/>
            <person name="Sitrit Y."/>
            <person name="Stielow J.B."/>
            <person name="Szollosi G."/>
            <person name="Zifcakova L."/>
            <person name="Stursova M."/>
            <person name="Spatafora J.W."/>
            <person name="Tedersoo L."/>
            <person name="Vaario L.M."/>
            <person name="Yamada A."/>
            <person name="Yan M."/>
            <person name="Wang P."/>
            <person name="Xu J."/>
            <person name="Bruns T."/>
            <person name="Baldrian P."/>
            <person name="Vilgalys R."/>
            <person name="Dunand C."/>
            <person name="Henrissat B."/>
            <person name="Grigoriev I.V."/>
            <person name="Hibbett D."/>
            <person name="Nagy L.G."/>
            <person name="Martin F.M."/>
        </authorList>
    </citation>
    <scope>NUCLEOTIDE SEQUENCE</scope>
    <source>
        <strain evidence="1">P2</strain>
    </source>
</reference>
<comment type="caution">
    <text evidence="1">The sequence shown here is derived from an EMBL/GenBank/DDBJ whole genome shotgun (WGS) entry which is preliminary data.</text>
</comment>